<gene>
    <name evidence="1" type="ORF">FSC37_09270</name>
</gene>
<comment type="caution">
    <text evidence="1">The sequence shown here is derived from an EMBL/GenBank/DDBJ whole genome shotgun (WGS) entry which is preliminary data.</text>
</comment>
<protein>
    <submittedName>
        <fullName evidence="1">Uncharacterized protein</fullName>
    </submittedName>
</protein>
<accession>A0A5C6U2Z1</accession>
<organism evidence="1 2">
    <name type="scientific">Piscinibacter aquaticus</name>
    <dbReference type="NCBI Taxonomy" id="392597"/>
    <lineage>
        <taxon>Bacteria</taxon>
        <taxon>Pseudomonadati</taxon>
        <taxon>Pseudomonadota</taxon>
        <taxon>Betaproteobacteria</taxon>
        <taxon>Burkholderiales</taxon>
        <taxon>Sphaerotilaceae</taxon>
        <taxon>Piscinibacter</taxon>
    </lineage>
</organism>
<dbReference type="AlphaFoldDB" id="A0A5C6U2Z1"/>
<dbReference type="Proteomes" id="UP000321832">
    <property type="component" value="Unassembled WGS sequence"/>
</dbReference>
<evidence type="ECO:0000313" key="2">
    <source>
        <dbReference type="Proteomes" id="UP000321832"/>
    </source>
</evidence>
<name>A0A5C6U2Z1_9BURK</name>
<proteinExistence type="predicted"/>
<keyword evidence="2" id="KW-1185">Reference proteome</keyword>
<reference evidence="1 2" key="1">
    <citation type="submission" date="2019-08" db="EMBL/GenBank/DDBJ databases">
        <authorList>
            <person name="Khan S.A."/>
            <person name="Jeon C.O."/>
            <person name="Jeong S.E."/>
        </authorList>
    </citation>
    <scope>NUCLEOTIDE SEQUENCE [LARGE SCALE GENOMIC DNA]</scope>
    <source>
        <strain evidence="2">IMCC1728</strain>
    </source>
</reference>
<dbReference type="EMBL" id="VOPW01000001">
    <property type="protein sequence ID" value="TXC66038.1"/>
    <property type="molecule type" value="Genomic_DNA"/>
</dbReference>
<sequence>MNPDTLCPPGGPQGHIVLLVDRTDPLNFTQKKAFSELMHEVIERRTPAGHLLSVYVLGEDFKETAEPLIEMCNPGTGEDSRFLDGNPEKEKRRYEQRFLKPLAEQAEALVSSTAAKYSPIFEMLQMVSINSFRKHGVQGERRLLIVSDMLHNTPQASMFRGSLDYGTFAASEYGHKMTLEMQGVKVELNYLLHSPKLQTMQNVNFWEKHFDKAGARVVEVRRIEG</sequence>
<evidence type="ECO:0000313" key="1">
    <source>
        <dbReference type="EMBL" id="TXC66038.1"/>
    </source>
</evidence>